<dbReference type="HOGENOM" id="CLU_004595_0_0_1"/>
<feature type="compositionally biased region" description="Polar residues" evidence="2">
    <location>
        <begin position="625"/>
        <end position="644"/>
    </location>
</feature>
<keyword evidence="1" id="KW-0175">Coiled coil</keyword>
<feature type="compositionally biased region" description="Polar residues" evidence="2">
    <location>
        <begin position="935"/>
        <end position="952"/>
    </location>
</feature>
<feature type="region of interest" description="Disordered" evidence="2">
    <location>
        <begin position="700"/>
        <end position="952"/>
    </location>
</feature>
<proteinExistence type="predicted"/>
<feature type="region of interest" description="Disordered" evidence="2">
    <location>
        <begin position="196"/>
        <end position="221"/>
    </location>
</feature>
<feature type="compositionally biased region" description="Low complexity" evidence="2">
    <location>
        <begin position="568"/>
        <end position="584"/>
    </location>
</feature>
<evidence type="ECO:0000313" key="4">
    <source>
        <dbReference type="Proteomes" id="UP000054549"/>
    </source>
</evidence>
<gene>
    <name evidence="3" type="ORF">M378DRAFT_164284</name>
</gene>
<organism evidence="3 4">
    <name type="scientific">Amanita muscaria (strain Koide BX008)</name>
    <dbReference type="NCBI Taxonomy" id="946122"/>
    <lineage>
        <taxon>Eukaryota</taxon>
        <taxon>Fungi</taxon>
        <taxon>Dikarya</taxon>
        <taxon>Basidiomycota</taxon>
        <taxon>Agaricomycotina</taxon>
        <taxon>Agaricomycetes</taxon>
        <taxon>Agaricomycetidae</taxon>
        <taxon>Agaricales</taxon>
        <taxon>Pluteineae</taxon>
        <taxon>Amanitaceae</taxon>
        <taxon>Amanita</taxon>
    </lineage>
</organism>
<dbReference type="OrthoDB" id="3271284at2759"/>
<feature type="region of interest" description="Disordered" evidence="2">
    <location>
        <begin position="1306"/>
        <end position="1333"/>
    </location>
</feature>
<feature type="compositionally biased region" description="Polar residues" evidence="2">
    <location>
        <begin position="490"/>
        <end position="516"/>
    </location>
</feature>
<evidence type="ECO:0000256" key="1">
    <source>
        <dbReference type="SAM" id="Coils"/>
    </source>
</evidence>
<evidence type="ECO:0000256" key="2">
    <source>
        <dbReference type="SAM" id="MobiDB-lite"/>
    </source>
</evidence>
<feature type="coiled-coil region" evidence="1">
    <location>
        <begin position="1123"/>
        <end position="1157"/>
    </location>
</feature>
<feature type="region of interest" description="Disordered" evidence="2">
    <location>
        <begin position="363"/>
        <end position="584"/>
    </location>
</feature>
<dbReference type="InParanoid" id="A0A0C2WPN5"/>
<feature type="compositionally biased region" description="Low complexity" evidence="2">
    <location>
        <begin position="786"/>
        <end position="795"/>
    </location>
</feature>
<feature type="compositionally biased region" description="Polar residues" evidence="2">
    <location>
        <begin position="211"/>
        <end position="221"/>
    </location>
</feature>
<protein>
    <submittedName>
        <fullName evidence="3">Uncharacterized protein</fullName>
    </submittedName>
</protein>
<feature type="compositionally biased region" description="Basic and acidic residues" evidence="2">
    <location>
        <begin position="776"/>
        <end position="785"/>
    </location>
</feature>
<accession>A0A0C2WPN5</accession>
<feature type="compositionally biased region" description="Low complexity" evidence="2">
    <location>
        <begin position="1311"/>
        <end position="1330"/>
    </location>
</feature>
<dbReference type="EMBL" id="KN818257">
    <property type="protein sequence ID" value="KIL63612.1"/>
    <property type="molecule type" value="Genomic_DNA"/>
</dbReference>
<feature type="region of interest" description="Disordered" evidence="2">
    <location>
        <begin position="1238"/>
        <end position="1259"/>
    </location>
</feature>
<feature type="compositionally biased region" description="Polar residues" evidence="2">
    <location>
        <begin position="878"/>
        <end position="893"/>
    </location>
</feature>
<feature type="compositionally biased region" description="Polar residues" evidence="2">
    <location>
        <begin position="533"/>
        <end position="544"/>
    </location>
</feature>
<keyword evidence="4" id="KW-1185">Reference proteome</keyword>
<feature type="compositionally biased region" description="Low complexity" evidence="2">
    <location>
        <begin position="434"/>
        <end position="449"/>
    </location>
</feature>
<sequence>MPVLPFSISYNKGIRGRFNFPSRSAVKRQNEAPFPTDTATDVIDIHDKSVGDEEFVSKGSLDSTSTERRVYYEPLDVNISPEPLMSSFPPEFLKRKTTDGSAMGFYKGADRQAMQAQMRESIEDGFGGLGYDDDAEDVIAKLQGMDASSFVGFPSSSGASQSHMSPVVPSTVDLNHATATGRRALPVPIQISTTNGAPSQGMHDNEPAQAEISQSRISTPESSAVSGTTLARQLINNTFVLSIDTRDSRRYRSGTSTLTRSDSATLPAGDYPFFSPLNGDVPPVPPMPSDAELVILASKASTPHSLLYRRKTGEFKRRSSTGSLNLSPSSQSGPVAYSDIPVTAVIDTESVKKFRRISRISEATTTSLPGTPARATNDMESEAENKDDEAAIASSPDVLSRHENEQDVDSQEEQKKEQRAEPPPPLQGSIIQGSLKPLPQLPLSPTTTSENAEQTTSPREFDIDSYYSAFTPDSLPRGFRPAFSPITEVSEPTGSMSPTTAATLQRRFSQRSSVAGQFSPGLLSPDYLGNRGNGSFPNSASGSRNHARLPIRERPMSQISPSYRRHQSNGSSSSTGSGSELISPSVGDVFRRKRSGSAPSPIVVLPDRELGKYRITISPLDQRDTPPSTSGIGNQTFPETPYSPQWSVPFAHGTSSMRGDVDANLPPFPQTPMSASAATFSFTGQGLAQTAQTSRVARLSRLGPTRSMGARPLPTKVKTIDSGGVPLVQSQEQNQVTVGEGTDSRPLVQGRECSGSVEQSSHLSSRDDVTQSLPDRSGDVHHQQESSHTSITTTESTDRLTASSSSDYLEPSRINAVTHQLSSSSLNRPPSPTLQPPTPFICAENMGDSPPAYDTVFGDRLASGSPPMTPAFGLPSNFGRSPRNSVISLNQDSPVIASLRPRPRPRLPTGPRERRDTREGRDLRSVSGPMRDRNGSISSMNSTLPSGVSSQPISIGVQSPRFQVQSPKFKGVTMEAAKWTFTTDELQAIASRAIREAAEGSSIRLLHLRTLDNDIPEDLRRLEVEGREIQFRYKACSRRRQKLLDNLSNSLSSPGNESPGASLRVIETLKEVTAQMDKLAEDLHSVDAQIARLNGLVLRHSGGALSMALRKLNKSWHEKVAELDDLKLKFRRVEAEREEAYRQADEACRQVDEVMQKVANQPSDAHRRMSVRRFKAGLHSAASRRSSFNSTGNRMSVASIPGSSARSPFAFEDIPPVPSIPRPGGRVREMYINIPPPQTPLHSNAGQTTGPTPDTPDPGTLLEQEELYGDIERRINSLRRSRSFGAMPLTADPRGRMMMMGIPITRRNSTSSSSPLPLRPSSLPGDPGLSDAKRAMNADTDAMLVTLRLLSDTL</sequence>
<feature type="compositionally biased region" description="Polar residues" evidence="2">
    <location>
        <begin position="728"/>
        <end position="737"/>
    </location>
</feature>
<name>A0A0C2WPN5_AMAMK</name>
<feature type="region of interest" description="Disordered" evidence="2">
    <location>
        <begin position="619"/>
        <end position="644"/>
    </location>
</feature>
<dbReference type="Proteomes" id="UP000054549">
    <property type="component" value="Unassembled WGS sequence"/>
</dbReference>
<feature type="compositionally biased region" description="Pro residues" evidence="2">
    <location>
        <begin position="829"/>
        <end position="839"/>
    </location>
</feature>
<reference evidence="3 4" key="1">
    <citation type="submission" date="2014-04" db="EMBL/GenBank/DDBJ databases">
        <title>Evolutionary Origins and Diversification of the Mycorrhizal Mutualists.</title>
        <authorList>
            <consortium name="DOE Joint Genome Institute"/>
            <consortium name="Mycorrhizal Genomics Consortium"/>
            <person name="Kohler A."/>
            <person name="Kuo A."/>
            <person name="Nagy L.G."/>
            <person name="Floudas D."/>
            <person name="Copeland A."/>
            <person name="Barry K.W."/>
            <person name="Cichocki N."/>
            <person name="Veneault-Fourrey C."/>
            <person name="LaButti K."/>
            <person name="Lindquist E.A."/>
            <person name="Lipzen A."/>
            <person name="Lundell T."/>
            <person name="Morin E."/>
            <person name="Murat C."/>
            <person name="Riley R."/>
            <person name="Ohm R."/>
            <person name="Sun H."/>
            <person name="Tunlid A."/>
            <person name="Henrissat B."/>
            <person name="Grigoriev I.V."/>
            <person name="Hibbett D.S."/>
            <person name="Martin F."/>
        </authorList>
    </citation>
    <scope>NUCLEOTIDE SEQUENCE [LARGE SCALE GENOMIC DNA]</scope>
    <source>
        <strain evidence="3 4">Koide BX008</strain>
    </source>
</reference>
<feature type="compositionally biased region" description="Low complexity" evidence="2">
    <location>
        <begin position="1248"/>
        <end position="1259"/>
    </location>
</feature>
<dbReference type="STRING" id="946122.A0A0C2WPN5"/>
<feature type="compositionally biased region" description="Basic and acidic residues" evidence="2">
    <location>
        <begin position="911"/>
        <end position="934"/>
    </location>
</feature>
<evidence type="ECO:0000313" key="3">
    <source>
        <dbReference type="EMBL" id="KIL63612.1"/>
    </source>
</evidence>